<organism evidence="1 2">
    <name type="scientific">Staphylococcus phage 6ec</name>
    <dbReference type="NCBI Taxonomy" id="1500386"/>
    <lineage>
        <taxon>Viruses</taxon>
        <taxon>Duplodnaviria</taxon>
        <taxon>Heunggongvirae</taxon>
        <taxon>Uroviricota</taxon>
        <taxon>Caudoviricetes</taxon>
        <taxon>Sextaecvirus</taxon>
        <taxon>Sextaecvirus sextaec</taxon>
    </lineage>
</organism>
<evidence type="ECO:0000313" key="2">
    <source>
        <dbReference type="Proteomes" id="UP000026999"/>
    </source>
</evidence>
<evidence type="ECO:0000313" key="1">
    <source>
        <dbReference type="EMBL" id="AIA64071.1"/>
    </source>
</evidence>
<dbReference type="EMBL" id="KJ804259">
    <property type="protein sequence ID" value="AIA64071.1"/>
    <property type="molecule type" value="Genomic_DNA"/>
</dbReference>
<sequence length="67" mass="7980">MIIKLKDNKNLSDLDATIYIIINGGVFKYRTFVHNDNVIFIEKYFDNIYKLYIDTKEFNVENIEIGE</sequence>
<dbReference type="OrthoDB" id="35181at10239"/>
<dbReference type="KEGG" id="vg:19685787"/>
<reference evidence="1 2" key="1">
    <citation type="journal article" date="2014" name="Genome Announc.">
        <title>Complete Genome Sequence of a Staphylococcus epidermidis Bacteriophage Isolated from the Anterior Nares of Humans.</title>
        <authorList>
            <person name="Aswani V.H."/>
            <person name="Tremblay D.M."/>
            <person name="Moineau S."/>
            <person name="Shukla S.K."/>
        </authorList>
    </citation>
    <scope>NUCLEOTIDE SEQUENCE [LARGE SCALE GENOMIC DNA]</scope>
</reference>
<keyword evidence="2" id="KW-1185">Reference proteome</keyword>
<dbReference type="GeneID" id="19685787"/>
<accession>A0A060AEW0</accession>
<protein>
    <submittedName>
        <fullName evidence="1">Uncharacterized protein</fullName>
    </submittedName>
</protein>
<proteinExistence type="predicted"/>
<gene>
    <name evidence="1" type="ORF">PHAGE6E_45</name>
</gene>
<name>A0A060AEW0_9CAUD</name>
<dbReference type="Proteomes" id="UP000026999">
    <property type="component" value="Segment"/>
</dbReference>
<dbReference type="RefSeq" id="YP_009042550.1">
    <property type="nucleotide sequence ID" value="NC_024355.1"/>
</dbReference>